<dbReference type="NCBIfam" id="TIGR03590">
    <property type="entry name" value="PseG"/>
    <property type="match status" value="1"/>
</dbReference>
<feature type="domain" description="Glycosyl transferase family 28 C-terminal" evidence="4">
    <location>
        <begin position="190"/>
        <end position="346"/>
    </location>
</feature>
<comment type="caution">
    <text evidence="5">The sequence shown here is derived from an EMBL/GenBank/DDBJ whole genome shotgun (WGS) entry which is preliminary data.</text>
</comment>
<sequence>MFSMKIVFRVDSSVTIGTGHVMRCLTLAGQLRQRKADSFFVCREMEGNVISLIREQHFPVFTLPEVEDRRVLQWYERNWERDARETLSLLERHLDSADFFVVDHYGLDEKWESRVKPFAKKLMVIDDLANRRHDCDILLDQNYVFRYRERYKDLVPPGCRQLLGPGYALLREEFFRAPRRVRNGEIRNILVFFGGSDPTNETEKALEALVRLEDPPAVHVVVGAANPKKKRIEEICGSYPHLFFHCQVSNLAELMNEADLAIGAGGTATWERLFLGLPALIVVVAENQRELAEAVSAFGAAVNLGWSREVTPEKIFHEISRLREDPEKVRAMAERAGELADRDMVKTYPVLRAMMGEGR</sequence>
<dbReference type="InterPro" id="IPR020023">
    <property type="entry name" value="PseG"/>
</dbReference>
<dbReference type="AlphaFoldDB" id="A0A150M4S2"/>
<dbReference type="Pfam" id="PF04101">
    <property type="entry name" value="Glyco_tran_28_C"/>
    <property type="match status" value="1"/>
</dbReference>
<reference evidence="5 6" key="1">
    <citation type="submission" date="2016-01" db="EMBL/GenBank/DDBJ databases">
        <title>Draft Genome Sequences of Seven Thermophilic Sporeformers Isolated from Foods.</title>
        <authorList>
            <person name="Berendsen E.M."/>
            <person name="Wells-Bennik M.H."/>
            <person name="Krawcyk A.O."/>
            <person name="De Jong A."/>
            <person name="Holsappel S."/>
            <person name="Eijlander R.T."/>
            <person name="Kuipers O.P."/>
        </authorList>
    </citation>
    <scope>NUCLEOTIDE SEQUENCE [LARGE SCALE GENOMIC DNA]</scope>
    <source>
        <strain evidence="5 6">B4135</strain>
    </source>
</reference>
<dbReference type="Proteomes" id="UP000075683">
    <property type="component" value="Unassembled WGS sequence"/>
</dbReference>
<evidence type="ECO:0000313" key="6">
    <source>
        <dbReference type="Proteomes" id="UP000075683"/>
    </source>
</evidence>
<keyword evidence="5" id="KW-0548">Nucleotidyltransferase</keyword>
<protein>
    <submittedName>
        <fullName evidence="5">Pseudaminic acid cytidylyltransferase</fullName>
        <ecNumber evidence="5">2.7.7.43</ecNumber>
    </submittedName>
</protein>
<dbReference type="GO" id="GO:0008781">
    <property type="term" value="F:N-acylneuraminate cytidylyltransferase activity"/>
    <property type="evidence" value="ECO:0007669"/>
    <property type="project" value="UniProtKB-EC"/>
</dbReference>
<feature type="active site" description="Proton acceptor" evidence="2">
    <location>
        <position position="20"/>
    </location>
</feature>
<dbReference type="EMBL" id="LQYT01000042">
    <property type="protein sequence ID" value="KYD19361.1"/>
    <property type="molecule type" value="Genomic_DNA"/>
</dbReference>
<accession>A0A150M4S2</accession>
<evidence type="ECO:0000256" key="2">
    <source>
        <dbReference type="PIRSR" id="PIRSR620023-1"/>
    </source>
</evidence>
<dbReference type="PANTHER" id="PTHR21015">
    <property type="entry name" value="UDP-N-ACETYLGLUCOSAMINE--N-ACETYLMURAMYL-(PENTAPEPTIDE) PYROPHOSPHORYL-UNDECAPRENOL N-ACETYLGLUCOSAMINE TRANSFERASE 1"/>
    <property type="match status" value="1"/>
</dbReference>
<evidence type="ECO:0000256" key="3">
    <source>
        <dbReference type="PIRSR" id="PIRSR620023-2"/>
    </source>
</evidence>
<evidence type="ECO:0000256" key="1">
    <source>
        <dbReference type="ARBA" id="ARBA00023136"/>
    </source>
</evidence>
<dbReference type="InterPro" id="IPR007235">
    <property type="entry name" value="Glyco_trans_28_C"/>
</dbReference>
<feature type="binding site" evidence="3">
    <location>
        <position position="271"/>
    </location>
    <ligand>
        <name>substrate</name>
    </ligand>
</feature>
<proteinExistence type="predicted"/>
<evidence type="ECO:0000259" key="4">
    <source>
        <dbReference type="Pfam" id="PF04101"/>
    </source>
</evidence>
<dbReference type="SUPFAM" id="SSF53756">
    <property type="entry name" value="UDP-Glycosyltransferase/glycogen phosphorylase"/>
    <property type="match status" value="1"/>
</dbReference>
<dbReference type="Gene3D" id="3.40.50.2000">
    <property type="entry name" value="Glycogen Phosphorylase B"/>
    <property type="match status" value="1"/>
</dbReference>
<evidence type="ECO:0000313" key="5">
    <source>
        <dbReference type="EMBL" id="KYD19361.1"/>
    </source>
</evidence>
<feature type="binding site" evidence="3">
    <location>
        <position position="171"/>
    </location>
    <ligand>
        <name>substrate</name>
    </ligand>
</feature>
<keyword evidence="5" id="KW-0808">Transferase</keyword>
<dbReference type="PANTHER" id="PTHR21015:SF22">
    <property type="entry name" value="GLYCOSYLTRANSFERASE"/>
    <property type="match status" value="1"/>
</dbReference>
<name>A0A150M4S2_9BACI</name>
<gene>
    <name evidence="5" type="ORF">B4135_2092</name>
</gene>
<organism evidence="5 6">
    <name type="scientific">Caldibacillus debilis</name>
    <dbReference type="NCBI Taxonomy" id="301148"/>
    <lineage>
        <taxon>Bacteria</taxon>
        <taxon>Bacillati</taxon>
        <taxon>Bacillota</taxon>
        <taxon>Bacilli</taxon>
        <taxon>Bacillales</taxon>
        <taxon>Bacillaceae</taxon>
        <taxon>Caldibacillus</taxon>
    </lineage>
</organism>
<dbReference type="GO" id="GO:0016758">
    <property type="term" value="F:hexosyltransferase activity"/>
    <property type="evidence" value="ECO:0007669"/>
    <property type="project" value="InterPro"/>
</dbReference>
<dbReference type="PATRIC" id="fig|301148.3.peg.3495"/>
<dbReference type="Gene3D" id="3.40.50.11190">
    <property type="match status" value="1"/>
</dbReference>
<keyword evidence="1" id="KW-0472">Membrane</keyword>
<dbReference type="STRING" id="301148.B4135_2092"/>
<dbReference type="EC" id="2.7.7.43" evidence="5"/>